<reference evidence="3" key="1">
    <citation type="submission" date="2021-03" db="EMBL/GenBank/DDBJ databases">
        <authorList>
            <person name="Bekaert M."/>
        </authorList>
    </citation>
    <scope>NUCLEOTIDE SEQUENCE</scope>
</reference>
<evidence type="ECO:0000256" key="1">
    <source>
        <dbReference type="SAM" id="Coils"/>
    </source>
</evidence>
<dbReference type="EMBL" id="CAJPWZ010002501">
    <property type="protein sequence ID" value="CAG2239055.1"/>
    <property type="molecule type" value="Genomic_DNA"/>
</dbReference>
<dbReference type="Proteomes" id="UP000683360">
    <property type="component" value="Unassembled WGS sequence"/>
</dbReference>
<feature type="transmembrane region" description="Helical" evidence="2">
    <location>
        <begin position="95"/>
        <end position="117"/>
    </location>
</feature>
<proteinExistence type="predicted"/>
<keyword evidence="2" id="KW-0472">Membrane</keyword>
<evidence type="ECO:0000313" key="4">
    <source>
        <dbReference type="Proteomes" id="UP000683360"/>
    </source>
</evidence>
<name>A0A8S3U7A4_MYTED</name>
<keyword evidence="4" id="KW-1185">Reference proteome</keyword>
<organism evidence="3 4">
    <name type="scientific">Mytilus edulis</name>
    <name type="common">Blue mussel</name>
    <dbReference type="NCBI Taxonomy" id="6550"/>
    <lineage>
        <taxon>Eukaryota</taxon>
        <taxon>Metazoa</taxon>
        <taxon>Spiralia</taxon>
        <taxon>Lophotrochozoa</taxon>
        <taxon>Mollusca</taxon>
        <taxon>Bivalvia</taxon>
        <taxon>Autobranchia</taxon>
        <taxon>Pteriomorphia</taxon>
        <taxon>Mytilida</taxon>
        <taxon>Mytiloidea</taxon>
        <taxon>Mytilidae</taxon>
        <taxon>Mytilinae</taxon>
        <taxon>Mytilus</taxon>
    </lineage>
</organism>
<keyword evidence="2" id="KW-1133">Transmembrane helix</keyword>
<protein>
    <submittedName>
        <fullName evidence="3">Uncharacterized protein</fullName>
    </submittedName>
</protein>
<feature type="coiled-coil region" evidence="1">
    <location>
        <begin position="125"/>
        <end position="152"/>
    </location>
</feature>
<evidence type="ECO:0000313" key="3">
    <source>
        <dbReference type="EMBL" id="CAG2239055.1"/>
    </source>
</evidence>
<dbReference type="AlphaFoldDB" id="A0A8S3U7A4"/>
<keyword evidence="2" id="KW-0812">Transmembrane</keyword>
<gene>
    <name evidence="3" type="ORF">MEDL_51433</name>
</gene>
<keyword evidence="1" id="KW-0175">Coiled coil</keyword>
<evidence type="ECO:0000256" key="2">
    <source>
        <dbReference type="SAM" id="Phobius"/>
    </source>
</evidence>
<accession>A0A8S3U7A4</accession>
<comment type="caution">
    <text evidence="3">The sequence shown here is derived from an EMBL/GenBank/DDBJ whole genome shotgun (WGS) entry which is preliminary data.</text>
</comment>
<sequence>MDCCWEGWDRWTPVQQTLFIDIKTGRPNKKYDGKVMKDGYTLIIQNLTENDLNVSYSCLYGVTLGERKFLLEEDVFKSISPTQPNSNGQLSHSEISALIIGVIVLLIGFVTIFIYIWRRRILSNKHKGKDDNLEIEEELEDTQAERKQDTLEIIKVSDVKCQCDQYQMSDVNVISIRCQMSYVICIRCLMSIRSVSDVRCQCDQYQMSDVNVISIICQMLINIDQYQMSDVNVIGIICLMSM</sequence>